<dbReference type="PROSITE" id="PS50970">
    <property type="entry name" value="HCY"/>
    <property type="match status" value="1"/>
</dbReference>
<dbReference type="InterPro" id="IPR003726">
    <property type="entry name" value="HCY_dom"/>
</dbReference>
<dbReference type="InterPro" id="IPR051486">
    <property type="entry name" value="Hcy_S-methyltransferase"/>
</dbReference>
<evidence type="ECO:0000256" key="4">
    <source>
        <dbReference type="ARBA" id="ARBA00022833"/>
    </source>
</evidence>
<dbReference type="SUPFAM" id="SSF82282">
    <property type="entry name" value="Homocysteine S-methyltransferase"/>
    <property type="match status" value="1"/>
</dbReference>
<dbReference type="Gene3D" id="3.20.20.330">
    <property type="entry name" value="Homocysteine-binding-like domain"/>
    <property type="match status" value="1"/>
</dbReference>
<proteinExistence type="predicted"/>
<feature type="domain" description="Hcy-binding" evidence="6">
    <location>
        <begin position="1"/>
        <end position="283"/>
    </location>
</feature>
<dbReference type="PANTHER" id="PTHR46015:SF1">
    <property type="entry name" value="HOMOCYSTEINE S-METHYLTRANSFERASE-LIKE ISOFORM 1"/>
    <property type="match status" value="1"/>
</dbReference>
<dbReference type="Pfam" id="PF02574">
    <property type="entry name" value="S-methyl_trans"/>
    <property type="match status" value="1"/>
</dbReference>
<keyword evidence="3 5" id="KW-0479">Metal-binding</keyword>
<dbReference type="Proteomes" id="UP001263371">
    <property type="component" value="Unassembled WGS sequence"/>
</dbReference>
<organism evidence="7 8">
    <name type="scientific">Microbacterium galbum</name>
    <dbReference type="NCBI Taxonomy" id="3075994"/>
    <lineage>
        <taxon>Bacteria</taxon>
        <taxon>Bacillati</taxon>
        <taxon>Actinomycetota</taxon>
        <taxon>Actinomycetes</taxon>
        <taxon>Micrococcales</taxon>
        <taxon>Microbacteriaceae</taxon>
        <taxon>Microbacterium</taxon>
    </lineage>
</organism>
<keyword evidence="4 5" id="KW-0862">Zinc</keyword>
<keyword evidence="2 5" id="KW-0808">Transferase</keyword>
<feature type="binding site" evidence="5">
    <location>
        <position position="208"/>
    </location>
    <ligand>
        <name>Zn(2+)</name>
        <dbReference type="ChEBI" id="CHEBI:29105"/>
    </ligand>
</feature>
<evidence type="ECO:0000256" key="3">
    <source>
        <dbReference type="ARBA" id="ARBA00022723"/>
    </source>
</evidence>
<dbReference type="EC" id="2.1.1.10" evidence="7"/>
<evidence type="ECO:0000313" key="7">
    <source>
        <dbReference type="EMBL" id="MDU0368009.1"/>
    </source>
</evidence>
<accession>A0ABU3T9K3</accession>
<gene>
    <name evidence="7" type="primary">mmuM</name>
    <name evidence="7" type="ORF">RWH45_12365</name>
</gene>
<evidence type="ECO:0000256" key="5">
    <source>
        <dbReference type="PROSITE-ProRule" id="PRU00333"/>
    </source>
</evidence>
<keyword evidence="1 5" id="KW-0489">Methyltransferase</keyword>
<dbReference type="InterPro" id="IPR017226">
    <property type="entry name" value="BHMT-like"/>
</dbReference>
<reference evidence="7 8" key="1">
    <citation type="submission" date="2023-09" db="EMBL/GenBank/DDBJ databases">
        <title>Microbacterium fusihabitans sp. nov., Microbacterium phycihabitans sp. nov., and Microbacterium cervinum sp. nov., isolated from dried seaweeds of beach.</title>
        <authorList>
            <person name="Lee S.D."/>
        </authorList>
    </citation>
    <scope>NUCLEOTIDE SEQUENCE [LARGE SCALE GENOMIC DNA]</scope>
    <source>
        <strain evidence="7 8">KSW4-17</strain>
    </source>
</reference>
<dbReference type="RefSeq" id="WP_315995182.1">
    <property type="nucleotide sequence ID" value="NZ_JAWDIS010000002.1"/>
</dbReference>
<dbReference type="PANTHER" id="PTHR46015">
    <property type="entry name" value="ZGC:172121"/>
    <property type="match status" value="1"/>
</dbReference>
<dbReference type="InterPro" id="IPR036589">
    <property type="entry name" value="HCY_dom_sf"/>
</dbReference>
<protein>
    <submittedName>
        <fullName evidence="7">Homocysteine S-methyltransferase</fullName>
        <ecNumber evidence="7">2.1.1.10</ecNumber>
    </submittedName>
</protein>
<dbReference type="GO" id="GO:0032259">
    <property type="term" value="P:methylation"/>
    <property type="evidence" value="ECO:0007669"/>
    <property type="project" value="UniProtKB-KW"/>
</dbReference>
<dbReference type="PIRSF" id="PIRSF037505">
    <property type="entry name" value="Betaine_HMT"/>
    <property type="match status" value="1"/>
</dbReference>
<evidence type="ECO:0000256" key="1">
    <source>
        <dbReference type="ARBA" id="ARBA00022603"/>
    </source>
</evidence>
<name>A0ABU3T9K3_9MICO</name>
<evidence type="ECO:0000259" key="6">
    <source>
        <dbReference type="PROSITE" id="PS50970"/>
    </source>
</evidence>
<evidence type="ECO:0000313" key="8">
    <source>
        <dbReference type="Proteomes" id="UP001263371"/>
    </source>
</evidence>
<dbReference type="EMBL" id="JAWDIS010000002">
    <property type="protein sequence ID" value="MDU0368009.1"/>
    <property type="molecule type" value="Genomic_DNA"/>
</dbReference>
<evidence type="ECO:0000256" key="2">
    <source>
        <dbReference type="ARBA" id="ARBA00022679"/>
    </source>
</evidence>
<feature type="binding site" evidence="5">
    <location>
        <position position="268"/>
    </location>
    <ligand>
        <name>Zn(2+)</name>
        <dbReference type="ChEBI" id="CHEBI:29105"/>
    </ligand>
</feature>
<keyword evidence="8" id="KW-1185">Reference proteome</keyword>
<comment type="caution">
    <text evidence="7">The sequence shown here is derived from an EMBL/GenBank/DDBJ whole genome shotgun (WGS) entry which is preliminary data.</text>
</comment>
<sequence length="285" mass="28969">MIDLVDTLARRPVVLDGGLGTLLEARGNDVTSALWSARVLRDDPAEVRAAHAAFIDAGAEVVITASYQLGFAGEIPDDDVEALLRRSVSLARDAGEAVVAASVGPVGALRADGSEYTGAYGLTLAELRRAHRRRLHVLSDAGADVLAVETIPSPLEVEALALELADLDVPAFVSLSADSTGFSATGSLTSALRTAASVRSVVAVGVNCCAPDSVPGALAGAPDIPLVVYPNTGETWDAATRTWHGGTAPLADDAPSWVAAGARLVGGCCRSTPADIAAIAAAVRG</sequence>
<comment type="cofactor">
    <cofactor evidence="5">
        <name>Zn(2+)</name>
        <dbReference type="ChEBI" id="CHEBI:29105"/>
    </cofactor>
</comment>
<dbReference type="NCBIfam" id="NF007020">
    <property type="entry name" value="PRK09485.1"/>
    <property type="match status" value="1"/>
</dbReference>
<feature type="binding site" evidence="5">
    <location>
        <position position="269"/>
    </location>
    <ligand>
        <name>Zn(2+)</name>
        <dbReference type="ChEBI" id="CHEBI:29105"/>
    </ligand>
</feature>
<dbReference type="GO" id="GO:0008168">
    <property type="term" value="F:methyltransferase activity"/>
    <property type="evidence" value="ECO:0007669"/>
    <property type="project" value="UniProtKB-KW"/>
</dbReference>